<dbReference type="SUPFAM" id="SSF56672">
    <property type="entry name" value="DNA/RNA polymerases"/>
    <property type="match status" value="1"/>
</dbReference>
<protein>
    <recommendedName>
        <fullName evidence="3">Pao retrotransposon peptidase</fullName>
    </recommendedName>
</protein>
<dbReference type="InterPro" id="IPR008042">
    <property type="entry name" value="Retrotrans_Pao"/>
</dbReference>
<evidence type="ECO:0008006" key="3">
    <source>
        <dbReference type="Google" id="ProtNLM"/>
    </source>
</evidence>
<organism evidence="1 2">
    <name type="scientific">Trichonephila clavipes</name>
    <name type="common">Golden silk orbweaver</name>
    <name type="synonym">Nephila clavipes</name>
    <dbReference type="NCBI Taxonomy" id="2585209"/>
    <lineage>
        <taxon>Eukaryota</taxon>
        <taxon>Metazoa</taxon>
        <taxon>Ecdysozoa</taxon>
        <taxon>Arthropoda</taxon>
        <taxon>Chelicerata</taxon>
        <taxon>Arachnida</taxon>
        <taxon>Araneae</taxon>
        <taxon>Araneomorphae</taxon>
        <taxon>Entelegynae</taxon>
        <taxon>Araneoidea</taxon>
        <taxon>Nephilidae</taxon>
        <taxon>Trichonephila</taxon>
    </lineage>
</organism>
<gene>
    <name evidence="1" type="primary">X975_01402</name>
    <name evidence="1" type="ORF">TNCV_3820031</name>
</gene>
<comment type="caution">
    <text evidence="1">The sequence shown here is derived from an EMBL/GenBank/DDBJ whole genome shotgun (WGS) entry which is preliminary data.</text>
</comment>
<sequence>MKTVTYSTVSAPFLVTRTLLQLSRDEEKNFPLAAPVLRENFYMDDVLCGAASLMEAKAVKNQLSGILKKGGMELHKWGSSHPELASNILGDYEFENPIETKTLGVSWKSQEDCFIFKIAVELKDSYTKRCVLSTIARLFDPLGLLGPVVARAKIFMQSLWSLKIDWIDELPSERAKEWHRFLEDFNSVRSICIGRCIVHPQATRVELHGFADASEKCYGAVIYCRSQSPDGATTVKLVTSKSRLAPVKSVTMQRLELCATVLLAKLMKRVETALQMKTPPVYLWSDSTIVLAWIQKEPNLLKTFVANRVATIQHLTNAEQWHYVSSEQNPADLVSRGLDPSSLLNNSLWWNGPKFLTTKDFPERNTLSSVTDNDEFNCEFKSNAKHCVNLNLTNSTFMTDVLNISNKYTKIITMLSFIFRFIANYRGEKRRGPLDVQEINQAEVTLIRIVQLQEFKRDIMSLKENNRVSVQKVL</sequence>
<dbReference type="AlphaFoldDB" id="A0A8X6UXI8"/>
<evidence type="ECO:0000313" key="2">
    <source>
        <dbReference type="Proteomes" id="UP000887159"/>
    </source>
</evidence>
<dbReference type="Pfam" id="PF05380">
    <property type="entry name" value="Peptidase_A17"/>
    <property type="match status" value="1"/>
</dbReference>
<dbReference type="GO" id="GO:0071897">
    <property type="term" value="P:DNA biosynthetic process"/>
    <property type="evidence" value="ECO:0007669"/>
    <property type="project" value="UniProtKB-ARBA"/>
</dbReference>
<keyword evidence="2" id="KW-1185">Reference proteome</keyword>
<dbReference type="PANTHER" id="PTHR47331">
    <property type="entry name" value="PHD-TYPE DOMAIN-CONTAINING PROTEIN"/>
    <property type="match status" value="1"/>
</dbReference>
<accession>A0A8X6UXI8</accession>
<dbReference type="EMBL" id="BMAU01021032">
    <property type="protein sequence ID" value="GFX87273.1"/>
    <property type="molecule type" value="Genomic_DNA"/>
</dbReference>
<reference evidence="1" key="1">
    <citation type="submission" date="2020-08" db="EMBL/GenBank/DDBJ databases">
        <title>Multicomponent nature underlies the extraordinary mechanical properties of spider dragline silk.</title>
        <authorList>
            <person name="Kono N."/>
            <person name="Nakamura H."/>
            <person name="Mori M."/>
            <person name="Yoshida Y."/>
            <person name="Ohtoshi R."/>
            <person name="Malay A.D."/>
            <person name="Moran D.A.P."/>
            <person name="Tomita M."/>
            <person name="Numata K."/>
            <person name="Arakawa K."/>
        </authorList>
    </citation>
    <scope>NUCLEOTIDE SEQUENCE</scope>
</reference>
<dbReference type="PANTHER" id="PTHR47331:SF4">
    <property type="entry name" value="PEPTIDASE S1 DOMAIN-CONTAINING PROTEIN"/>
    <property type="match status" value="1"/>
</dbReference>
<proteinExistence type="predicted"/>
<name>A0A8X6UXI8_TRICX</name>
<dbReference type="Proteomes" id="UP000887159">
    <property type="component" value="Unassembled WGS sequence"/>
</dbReference>
<dbReference type="InterPro" id="IPR043502">
    <property type="entry name" value="DNA/RNA_pol_sf"/>
</dbReference>
<evidence type="ECO:0000313" key="1">
    <source>
        <dbReference type="EMBL" id="GFX87273.1"/>
    </source>
</evidence>